<reference evidence="11" key="2">
    <citation type="submission" date="2020-11" db="EMBL/GenBank/DDBJ databases">
        <authorList>
            <person name="McCartney M.A."/>
            <person name="Auch B."/>
            <person name="Kono T."/>
            <person name="Mallez S."/>
            <person name="Becker A."/>
            <person name="Gohl D.M."/>
            <person name="Silverstein K.A.T."/>
            <person name="Koren S."/>
            <person name="Bechman K.B."/>
            <person name="Herman A."/>
            <person name="Abrahante J.E."/>
            <person name="Garbe J."/>
        </authorList>
    </citation>
    <scope>NUCLEOTIDE SEQUENCE</scope>
    <source>
        <strain evidence="11">Duluth1</strain>
        <tissue evidence="11">Whole animal</tissue>
    </source>
</reference>
<keyword evidence="6 8" id="KW-0472">Membrane</keyword>
<dbReference type="SUPFAM" id="SSF103473">
    <property type="entry name" value="MFS general substrate transporter"/>
    <property type="match status" value="1"/>
</dbReference>
<evidence type="ECO:0000256" key="2">
    <source>
        <dbReference type="ARBA" id="ARBA00009657"/>
    </source>
</evidence>
<feature type="transmembrane region" description="Helical" evidence="8">
    <location>
        <begin position="130"/>
        <end position="153"/>
    </location>
</feature>
<dbReference type="Pfam" id="PF03137">
    <property type="entry name" value="OATP"/>
    <property type="match status" value="1"/>
</dbReference>
<dbReference type="GO" id="GO:0006811">
    <property type="term" value="P:monoatomic ion transport"/>
    <property type="evidence" value="ECO:0007669"/>
    <property type="project" value="UniProtKB-KW"/>
</dbReference>
<comment type="caution">
    <text evidence="11">The sequence shown here is derived from an EMBL/GenBank/DDBJ whole genome shotgun (WGS) entry which is preliminary data.</text>
</comment>
<dbReference type="PANTHER" id="PTHR11388:SF100">
    <property type="entry name" value="SOLUTE CARRIER ORGANIC ANION TRANSPORTER FAMILY MEMBER 4A1"/>
    <property type="match status" value="1"/>
</dbReference>
<dbReference type="PROSITE" id="PS50850">
    <property type="entry name" value="MFS"/>
    <property type="match status" value="1"/>
</dbReference>
<evidence type="ECO:0000256" key="6">
    <source>
        <dbReference type="ARBA" id="ARBA00023136"/>
    </source>
</evidence>
<dbReference type="GO" id="GO:0043252">
    <property type="term" value="P:sodium-independent organic anion transport"/>
    <property type="evidence" value="ECO:0007669"/>
    <property type="project" value="TreeGrafter"/>
</dbReference>
<keyword evidence="3" id="KW-1003">Cell membrane</keyword>
<keyword evidence="8" id="KW-0406">Ion transport</keyword>
<feature type="transmembrane region" description="Helical" evidence="8">
    <location>
        <begin position="278"/>
        <end position="300"/>
    </location>
</feature>
<dbReference type="NCBIfam" id="TIGR00805">
    <property type="entry name" value="oat"/>
    <property type="match status" value="1"/>
</dbReference>
<keyword evidence="7" id="KW-1015">Disulfide bond</keyword>
<evidence type="ECO:0000256" key="1">
    <source>
        <dbReference type="ARBA" id="ARBA00004651"/>
    </source>
</evidence>
<dbReference type="OrthoDB" id="5062115at2759"/>
<feature type="transmembrane region" description="Helical" evidence="8">
    <location>
        <begin position="573"/>
        <end position="598"/>
    </location>
</feature>
<feature type="transmembrane region" description="Helical" evidence="8">
    <location>
        <begin position="539"/>
        <end position="561"/>
    </location>
</feature>
<keyword evidence="5 8" id="KW-1133">Transmembrane helix</keyword>
<protein>
    <recommendedName>
        <fullName evidence="8">Solute carrier organic anion transporter family member</fullName>
    </recommendedName>
</protein>
<dbReference type="EMBL" id="JAIWYP010000003">
    <property type="protein sequence ID" value="KAH3854439.1"/>
    <property type="molecule type" value="Genomic_DNA"/>
</dbReference>
<dbReference type="InterPro" id="IPR002350">
    <property type="entry name" value="Kazal_dom"/>
</dbReference>
<dbReference type="InterPro" id="IPR020846">
    <property type="entry name" value="MFS_dom"/>
</dbReference>
<feature type="domain" description="Kazal-like" evidence="10">
    <location>
        <begin position="458"/>
        <end position="512"/>
    </location>
</feature>
<dbReference type="PANTHER" id="PTHR11388">
    <property type="entry name" value="ORGANIC ANION TRANSPORTER"/>
    <property type="match status" value="1"/>
</dbReference>
<evidence type="ECO:0000256" key="8">
    <source>
        <dbReference type="RuleBase" id="RU362056"/>
    </source>
</evidence>
<feature type="transmembrane region" description="Helical" evidence="8">
    <location>
        <begin position="348"/>
        <end position="375"/>
    </location>
</feature>
<evidence type="ECO:0000256" key="3">
    <source>
        <dbReference type="ARBA" id="ARBA00022475"/>
    </source>
</evidence>
<feature type="transmembrane region" description="Helical" evidence="8">
    <location>
        <begin position="418"/>
        <end position="437"/>
    </location>
</feature>
<keyword evidence="8" id="KW-0813">Transport</keyword>
<dbReference type="SUPFAM" id="SSF100895">
    <property type="entry name" value="Kazal-type serine protease inhibitors"/>
    <property type="match status" value="1"/>
</dbReference>
<evidence type="ECO:0000313" key="11">
    <source>
        <dbReference type="EMBL" id="KAH3854439.1"/>
    </source>
</evidence>
<dbReference type="GO" id="GO:0016323">
    <property type="term" value="C:basolateral plasma membrane"/>
    <property type="evidence" value="ECO:0007669"/>
    <property type="project" value="TreeGrafter"/>
</dbReference>
<keyword evidence="12" id="KW-1185">Reference proteome</keyword>
<dbReference type="Pfam" id="PF07648">
    <property type="entry name" value="Kazal_2"/>
    <property type="match status" value="1"/>
</dbReference>
<organism evidence="11 12">
    <name type="scientific">Dreissena polymorpha</name>
    <name type="common">Zebra mussel</name>
    <name type="synonym">Mytilus polymorpha</name>
    <dbReference type="NCBI Taxonomy" id="45954"/>
    <lineage>
        <taxon>Eukaryota</taxon>
        <taxon>Metazoa</taxon>
        <taxon>Spiralia</taxon>
        <taxon>Lophotrochozoa</taxon>
        <taxon>Mollusca</taxon>
        <taxon>Bivalvia</taxon>
        <taxon>Autobranchia</taxon>
        <taxon>Heteroconchia</taxon>
        <taxon>Euheterodonta</taxon>
        <taxon>Imparidentia</taxon>
        <taxon>Neoheterodontei</taxon>
        <taxon>Myida</taxon>
        <taxon>Dreissenoidea</taxon>
        <taxon>Dreissenidae</taxon>
        <taxon>Dreissena</taxon>
    </lineage>
</organism>
<keyword evidence="4 8" id="KW-0812">Transmembrane</keyword>
<dbReference type="AlphaFoldDB" id="A0A9D4LAT9"/>
<dbReference type="Proteomes" id="UP000828390">
    <property type="component" value="Unassembled WGS sequence"/>
</dbReference>
<feature type="transmembrane region" description="Helical" evidence="8">
    <location>
        <begin position="62"/>
        <end position="84"/>
    </location>
</feature>
<proteinExistence type="inferred from homology"/>
<comment type="similarity">
    <text evidence="2 8">Belongs to the organo anion transporter (TC 2.A.60) family.</text>
</comment>
<dbReference type="Gene3D" id="1.20.1250.20">
    <property type="entry name" value="MFS general substrate transporter like domains"/>
    <property type="match status" value="1"/>
</dbReference>
<dbReference type="PROSITE" id="PS51465">
    <property type="entry name" value="KAZAL_2"/>
    <property type="match status" value="1"/>
</dbReference>
<dbReference type="InterPro" id="IPR004156">
    <property type="entry name" value="OATP"/>
</dbReference>
<sequence>MSTHDNPAFTSSPDDVNVHVSNGHSANKDTIPPKPDASGVHIDTRFGYGPCKPRFLQIFNRLWFLTIFLTIFCFLEGFAINGIANAGLPAIERQFQLTSSKSSLIPASQDIGALVVIMFISFIGARHNKIVWIATGAVIMALGSFIFIIPHIVERYNYEDASSSSGPTDTCKGPGPQGGGPPCESKGVKWVGVFMVAQIVHGIGFTPMFTLGTTYLDENSNPQTAAMYVGICYAATAIGVAVGFFAGGQFMQKWFVEFDRVDVDTLGFDVMDSRWVGAWWLGFVVSTIAFVVIALPLFGYPKYMPTNSKAAETEAALQKHTDVTCMSQLKDVTLGFLKAWVRLAKNPTFIFISLGGCAVALIMFGVSAFSFKYLIEMYNIGFDSAGLLLGGLILFGSLGMFLGGLLIRIFKLEMVGMLRLNVVVCVISCAFGLAYMASCPDVKLAGLQLAYANESAINGYNATCNADCGCEKMNFNPVCGDDGLVYYSACHAGCLKPPPAPFEPYKNCTCVAQSLNKLAGNDTKATSGRCDQGCDKLKVLAPCLFIMMISILCATTPGSMATLRCVDEDIRPFALGVGWILLRLLGSIPGPVFLGAIIDGACKLWSGGGCGGATSCLLYDKNKLAVSVLIWWMVVAAVAALLFFIASIFASRLDREKYDVQNEKRKEIAT</sequence>
<feature type="transmembrane region" description="Helical" evidence="8">
    <location>
        <begin position="225"/>
        <end position="246"/>
    </location>
</feature>
<feature type="transmembrane region" description="Helical" evidence="8">
    <location>
        <begin position="629"/>
        <end position="650"/>
    </location>
</feature>
<feature type="transmembrane region" description="Helical" evidence="8">
    <location>
        <begin position="387"/>
        <end position="406"/>
    </location>
</feature>
<dbReference type="InterPro" id="IPR036259">
    <property type="entry name" value="MFS_trans_sf"/>
</dbReference>
<feature type="domain" description="Major facilitator superfamily (MFS) profile" evidence="9">
    <location>
        <begin position="65"/>
        <end position="654"/>
    </location>
</feature>
<evidence type="ECO:0000313" key="12">
    <source>
        <dbReference type="Proteomes" id="UP000828390"/>
    </source>
</evidence>
<name>A0A9D4LAT9_DREPO</name>
<evidence type="ECO:0000259" key="10">
    <source>
        <dbReference type="PROSITE" id="PS51465"/>
    </source>
</evidence>
<dbReference type="GO" id="GO:0015347">
    <property type="term" value="F:sodium-independent organic anion transmembrane transporter activity"/>
    <property type="evidence" value="ECO:0007669"/>
    <property type="project" value="TreeGrafter"/>
</dbReference>
<comment type="subcellular location">
    <subcellularLocation>
        <location evidence="1 8">Cell membrane</location>
        <topology evidence="1 8">Multi-pass membrane protein</topology>
    </subcellularLocation>
</comment>
<dbReference type="InterPro" id="IPR036058">
    <property type="entry name" value="Kazal_dom_sf"/>
</dbReference>
<evidence type="ECO:0000256" key="7">
    <source>
        <dbReference type="ARBA" id="ARBA00023157"/>
    </source>
</evidence>
<reference evidence="11" key="1">
    <citation type="journal article" date="2019" name="bioRxiv">
        <title>The Genome of the Zebra Mussel, Dreissena polymorpha: A Resource for Invasive Species Research.</title>
        <authorList>
            <person name="McCartney M.A."/>
            <person name="Auch B."/>
            <person name="Kono T."/>
            <person name="Mallez S."/>
            <person name="Zhang Y."/>
            <person name="Obille A."/>
            <person name="Becker A."/>
            <person name="Abrahante J.E."/>
            <person name="Garbe J."/>
            <person name="Badalamenti J.P."/>
            <person name="Herman A."/>
            <person name="Mangelson H."/>
            <person name="Liachko I."/>
            <person name="Sullivan S."/>
            <person name="Sone E.D."/>
            <person name="Koren S."/>
            <person name="Silverstein K.A.T."/>
            <person name="Beckman K.B."/>
            <person name="Gohl D.M."/>
        </authorList>
    </citation>
    <scope>NUCLEOTIDE SEQUENCE</scope>
    <source>
        <strain evidence="11">Duluth1</strain>
        <tissue evidence="11">Whole animal</tissue>
    </source>
</reference>
<feature type="transmembrane region" description="Helical" evidence="8">
    <location>
        <begin position="190"/>
        <end position="213"/>
    </location>
</feature>
<accession>A0A9D4LAT9</accession>
<evidence type="ECO:0000259" key="9">
    <source>
        <dbReference type="PROSITE" id="PS50850"/>
    </source>
</evidence>
<evidence type="ECO:0000256" key="4">
    <source>
        <dbReference type="ARBA" id="ARBA00022692"/>
    </source>
</evidence>
<feature type="transmembrane region" description="Helical" evidence="8">
    <location>
        <begin position="104"/>
        <end position="123"/>
    </location>
</feature>
<gene>
    <name evidence="11" type="ORF">DPMN_096981</name>
</gene>
<evidence type="ECO:0000256" key="5">
    <source>
        <dbReference type="ARBA" id="ARBA00022989"/>
    </source>
</evidence>